<dbReference type="Proteomes" id="UP001447188">
    <property type="component" value="Unassembled WGS sequence"/>
</dbReference>
<dbReference type="PANTHER" id="PTHR37534:SF47">
    <property type="entry name" value="ZN(2)-C6 FUNGAL-TYPE DOMAIN-CONTAINING PROTEIN"/>
    <property type="match status" value="1"/>
</dbReference>
<evidence type="ECO:0000256" key="1">
    <source>
        <dbReference type="ARBA" id="ARBA00004123"/>
    </source>
</evidence>
<keyword evidence="2" id="KW-0539">Nucleus</keyword>
<organism evidence="3 4">
    <name type="scientific">Discina gigas</name>
    <dbReference type="NCBI Taxonomy" id="1032678"/>
    <lineage>
        <taxon>Eukaryota</taxon>
        <taxon>Fungi</taxon>
        <taxon>Dikarya</taxon>
        <taxon>Ascomycota</taxon>
        <taxon>Pezizomycotina</taxon>
        <taxon>Pezizomycetes</taxon>
        <taxon>Pezizales</taxon>
        <taxon>Discinaceae</taxon>
        <taxon>Discina</taxon>
    </lineage>
</organism>
<dbReference type="PANTHER" id="PTHR37534">
    <property type="entry name" value="TRANSCRIPTIONAL ACTIVATOR PROTEIN UGA3"/>
    <property type="match status" value="1"/>
</dbReference>
<evidence type="ECO:0000313" key="3">
    <source>
        <dbReference type="EMBL" id="KAL0636096.1"/>
    </source>
</evidence>
<dbReference type="Pfam" id="PF11951">
    <property type="entry name" value="Fungal_trans_2"/>
    <property type="match status" value="1"/>
</dbReference>
<gene>
    <name evidence="3" type="ORF">Q9L58_005002</name>
</gene>
<dbReference type="EMBL" id="JBBBZM010000057">
    <property type="protein sequence ID" value="KAL0636096.1"/>
    <property type="molecule type" value="Genomic_DNA"/>
</dbReference>
<sequence>MSVKDGLTENPWRTLIWPLATNSPALYHAIASMTAFHMSRERSSLRVEGIEHMRRSATYLAQDFESGLIRNDAALATTLVLAFSEAFDRHTSNGTEHLRGAKELVNQALVRYQTSESSSEGRKMFTFLYNVWVYLDVLARLTSEDDDDETPVSHGPLAYTSQVDPLLGCAASLFPLIGRVASLVQKVRKTEKNSLSIISQAMEIKTQLEDWAPEAYYEDPEDPLLEVAHCINTAEAYRWATLLYLHQAVPELPSPTAHELAEKVMFCLATVPLKSGSCIVHIYPLLAAGCEAVGKDERDWVNNRWQNMCARMWIGNVDKSWEVVKEVWDRRDRFEWEQRQARLASSHIGDFYGWCSGALSKDSATAPELDPGCSQLPHVGKRSNHMGVYEKGQPEYEVTVRGKLHWISVMKDRNWEGKLNTPSS</sequence>
<accession>A0ABR3GJH7</accession>
<comment type="subcellular location">
    <subcellularLocation>
        <location evidence="1">Nucleus</location>
    </subcellularLocation>
</comment>
<dbReference type="InterPro" id="IPR021858">
    <property type="entry name" value="Fun_TF"/>
</dbReference>
<proteinExistence type="predicted"/>
<protein>
    <submittedName>
        <fullName evidence="3">Uncharacterized protein</fullName>
    </submittedName>
</protein>
<keyword evidence="4" id="KW-1185">Reference proteome</keyword>
<evidence type="ECO:0000313" key="4">
    <source>
        <dbReference type="Proteomes" id="UP001447188"/>
    </source>
</evidence>
<name>A0ABR3GJH7_9PEZI</name>
<comment type="caution">
    <text evidence="3">The sequence shown here is derived from an EMBL/GenBank/DDBJ whole genome shotgun (WGS) entry which is preliminary data.</text>
</comment>
<evidence type="ECO:0000256" key="2">
    <source>
        <dbReference type="ARBA" id="ARBA00023242"/>
    </source>
</evidence>
<reference evidence="3 4" key="1">
    <citation type="submission" date="2024-02" db="EMBL/GenBank/DDBJ databases">
        <title>Discinaceae phylogenomics.</title>
        <authorList>
            <person name="Dirks A.C."/>
            <person name="James T.Y."/>
        </authorList>
    </citation>
    <scope>NUCLEOTIDE SEQUENCE [LARGE SCALE GENOMIC DNA]</scope>
    <source>
        <strain evidence="3 4">ACD0624</strain>
    </source>
</reference>